<dbReference type="EMBL" id="CCBQ010000019">
    <property type="protein sequence ID" value="CDO93005.1"/>
    <property type="molecule type" value="Genomic_DNA"/>
</dbReference>
<dbReference type="SUPFAM" id="SSF53300">
    <property type="entry name" value="vWA-like"/>
    <property type="match status" value="1"/>
</dbReference>
<evidence type="ECO:0000256" key="16">
    <source>
        <dbReference type="ARBA" id="ARBA00023242"/>
    </source>
</evidence>
<dbReference type="GO" id="GO:0016787">
    <property type="term" value="F:hydrolase activity"/>
    <property type="evidence" value="ECO:0007669"/>
    <property type="project" value="UniProtKB-KW"/>
</dbReference>
<keyword evidence="21" id="KW-1185">Reference proteome</keyword>
<dbReference type="AlphaFoldDB" id="A0A0A8L280"/>
<evidence type="ECO:0000256" key="15">
    <source>
        <dbReference type="ARBA" id="ARBA00023204"/>
    </source>
</evidence>
<proteinExistence type="inferred from homology"/>
<keyword evidence="11" id="KW-0067">ATP-binding</keyword>
<keyword evidence="9" id="KW-0378">Hydrolase</keyword>
<dbReference type="InterPro" id="IPR027388">
    <property type="entry name" value="Ku70_bridge/pillars_dom_sf"/>
</dbReference>
<dbReference type="InterPro" id="IPR036465">
    <property type="entry name" value="vWFA_dom_sf"/>
</dbReference>
<dbReference type="PANTHER" id="PTHR12604">
    <property type="entry name" value="KU AUTOANTIGEN DNA HELICASE"/>
    <property type="match status" value="1"/>
</dbReference>
<feature type="region of interest" description="Disordered" evidence="18">
    <location>
        <begin position="1"/>
        <end position="25"/>
    </location>
</feature>
<keyword evidence="6" id="KW-0158">Chromosome</keyword>
<keyword evidence="14" id="KW-0233">DNA recombination</keyword>
<dbReference type="Gene3D" id="3.40.50.410">
    <property type="entry name" value="von Willebrand factor, type A domain"/>
    <property type="match status" value="1"/>
</dbReference>
<evidence type="ECO:0000256" key="10">
    <source>
        <dbReference type="ARBA" id="ARBA00022806"/>
    </source>
</evidence>
<comment type="subcellular location">
    <subcellularLocation>
        <location evidence="2">Chromosome</location>
        <location evidence="2">Telomere</location>
    </subcellularLocation>
    <subcellularLocation>
        <location evidence="1">Nucleus</location>
    </subcellularLocation>
</comment>
<evidence type="ECO:0000256" key="14">
    <source>
        <dbReference type="ARBA" id="ARBA00023172"/>
    </source>
</evidence>
<dbReference type="InterPro" id="IPR016194">
    <property type="entry name" value="SPOC-like_C_dom_sf"/>
</dbReference>
<dbReference type="GO" id="GO:0006310">
    <property type="term" value="P:DNA recombination"/>
    <property type="evidence" value="ECO:0007669"/>
    <property type="project" value="UniProtKB-KW"/>
</dbReference>
<dbReference type="GO" id="GO:0042162">
    <property type="term" value="F:telomeric DNA binding"/>
    <property type="evidence" value="ECO:0007669"/>
    <property type="project" value="InterPro"/>
</dbReference>
<evidence type="ECO:0000259" key="19">
    <source>
        <dbReference type="SMART" id="SM00559"/>
    </source>
</evidence>
<keyword evidence="13" id="KW-0238">DNA-binding</keyword>
<evidence type="ECO:0000256" key="5">
    <source>
        <dbReference type="ARBA" id="ARBA00021796"/>
    </source>
</evidence>
<dbReference type="Gene3D" id="4.10.970.10">
    <property type="entry name" value="Ku70, bridge and pillars"/>
    <property type="match status" value="1"/>
</dbReference>
<dbReference type="InterPro" id="IPR047087">
    <property type="entry name" value="KU70_core_dom"/>
</dbReference>
<sequence>MSFEQPDFLRSQQTQTKDNAKEADQDKWRRFEAHDGIVFCIQLTPTMYLSNPDLNGKVQLIEILDSLSNLMSQLVIVMPSTAVGCYIFNCAHPSADENVYELIPLRDVNYKGMKRVADLLEDIEQAKITLEEEIPIAEPKNPIELSPALVKIRETFLRPAEGQKQLTNRKTFLFTDDDKPAEFMNVDSRSRLRKVVDDLYDYHINFVTFFIGSEEKPFDNSVYADILKWGSKINDNQSWLQSHGPSTNPISASYIKSKVNRTKEIKRIKFRCPFILDERADLIVSVNGYTIVSHELPGSKYKLVYDNGSVKREAYSHREYLDVKTGEVVDDEHLSKVYTFGEETIELTDKEYLKIQNSYSQHESFLKLIGFRSTDKCLHYRNNIDLPAFVVPNEEEYKGSIKTLASLYRTLIYKNKSAVVWGKLRPNSLPSMFMLTPSSEKDQNQGFYLYKIPFMEEVRKLPDLLEYPDMLQSDDYKVMSKVTETLINFFNLKNGYKPSDFHNPALQRHFKILREYLLQIEVDELKTESEDDETLQKVKQIYERIRSSANSDDIKQQRLVKYLKLWNSFYNRLSNLEVEKKPNKNKKPKVNL</sequence>
<keyword evidence="10" id="KW-0347">Helicase</keyword>
<dbReference type="GO" id="GO:0043564">
    <property type="term" value="C:Ku70:Ku80 complex"/>
    <property type="evidence" value="ECO:0007669"/>
    <property type="project" value="InterPro"/>
</dbReference>
<dbReference type="Gene3D" id="2.40.290.10">
    <property type="match status" value="1"/>
</dbReference>
<dbReference type="GO" id="GO:0006303">
    <property type="term" value="P:double-strand break repair via nonhomologous end joining"/>
    <property type="evidence" value="ECO:0007669"/>
    <property type="project" value="InterPro"/>
</dbReference>
<dbReference type="GO" id="GO:0000781">
    <property type="term" value="C:chromosome, telomeric region"/>
    <property type="evidence" value="ECO:0007669"/>
    <property type="project" value="UniProtKB-SubCell"/>
</dbReference>
<dbReference type="Gene3D" id="1.10.1600.10">
    <property type="match status" value="1"/>
</dbReference>
<gene>
    <name evidence="20" type="ORF">KLDO_g1311</name>
</gene>
<evidence type="ECO:0000256" key="3">
    <source>
        <dbReference type="ARBA" id="ARBA00005240"/>
    </source>
</evidence>
<comment type="caution">
    <text evidence="20">The sequence shown here is derived from an EMBL/GenBank/DDBJ whole genome shotgun (WGS) entry which is preliminary data.</text>
</comment>
<dbReference type="PIRSF" id="PIRSF003033">
    <property type="entry name" value="Ku70"/>
    <property type="match status" value="1"/>
</dbReference>
<evidence type="ECO:0000256" key="12">
    <source>
        <dbReference type="ARBA" id="ARBA00022895"/>
    </source>
</evidence>
<name>A0A0A8L280_9SACH</name>
<dbReference type="EC" id="3.6.4.12" evidence="4"/>
<dbReference type="SMART" id="SM00559">
    <property type="entry name" value="Ku78"/>
    <property type="match status" value="1"/>
</dbReference>
<dbReference type="GO" id="GO:0003684">
    <property type="term" value="F:damaged DNA binding"/>
    <property type="evidence" value="ECO:0007669"/>
    <property type="project" value="InterPro"/>
</dbReference>
<organism evidence="20 21">
    <name type="scientific">Kluyveromyces dobzhanskii CBS 2104</name>
    <dbReference type="NCBI Taxonomy" id="1427455"/>
    <lineage>
        <taxon>Eukaryota</taxon>
        <taxon>Fungi</taxon>
        <taxon>Dikarya</taxon>
        <taxon>Ascomycota</taxon>
        <taxon>Saccharomycotina</taxon>
        <taxon>Saccharomycetes</taxon>
        <taxon>Saccharomycetales</taxon>
        <taxon>Saccharomycetaceae</taxon>
        <taxon>Kluyveromyces</taxon>
    </lineage>
</organism>
<evidence type="ECO:0000256" key="1">
    <source>
        <dbReference type="ARBA" id="ARBA00004123"/>
    </source>
</evidence>
<evidence type="ECO:0000256" key="9">
    <source>
        <dbReference type="ARBA" id="ARBA00022801"/>
    </source>
</evidence>
<evidence type="ECO:0000256" key="2">
    <source>
        <dbReference type="ARBA" id="ARBA00004574"/>
    </source>
</evidence>
<dbReference type="Pfam" id="PF02735">
    <property type="entry name" value="Ku"/>
    <property type="match status" value="1"/>
</dbReference>
<reference evidence="20 21" key="1">
    <citation type="submission" date="2014-03" db="EMBL/GenBank/DDBJ databases">
        <title>The genome of Kluyveromyces dobzhanskii.</title>
        <authorList>
            <person name="Nystedt B."/>
            <person name="Astrom S."/>
        </authorList>
    </citation>
    <scope>NUCLEOTIDE SEQUENCE [LARGE SCALE GENOMIC DNA]</scope>
    <source>
        <strain evidence="20 21">CBS 2104</strain>
    </source>
</reference>
<feature type="domain" description="Ku" evidence="19">
    <location>
        <begin position="326"/>
        <end position="469"/>
    </location>
</feature>
<keyword evidence="12" id="KW-0779">Telomere</keyword>
<dbReference type="Pfam" id="PF03731">
    <property type="entry name" value="Ku_N"/>
    <property type="match status" value="1"/>
</dbReference>
<dbReference type="InterPro" id="IPR006164">
    <property type="entry name" value="DNA_bd_Ku70/Ku80"/>
</dbReference>
<evidence type="ECO:0000256" key="18">
    <source>
        <dbReference type="SAM" id="MobiDB-lite"/>
    </source>
</evidence>
<evidence type="ECO:0000313" key="21">
    <source>
        <dbReference type="Proteomes" id="UP000031516"/>
    </source>
</evidence>
<evidence type="ECO:0000313" key="20">
    <source>
        <dbReference type="EMBL" id="CDO93005.1"/>
    </source>
</evidence>
<dbReference type="GO" id="GO:0003678">
    <property type="term" value="F:DNA helicase activity"/>
    <property type="evidence" value="ECO:0007669"/>
    <property type="project" value="UniProtKB-EC"/>
</dbReference>
<evidence type="ECO:0000256" key="6">
    <source>
        <dbReference type="ARBA" id="ARBA00022454"/>
    </source>
</evidence>
<dbReference type="GO" id="GO:0005524">
    <property type="term" value="F:ATP binding"/>
    <property type="evidence" value="ECO:0007669"/>
    <property type="project" value="UniProtKB-KW"/>
</dbReference>
<evidence type="ECO:0000256" key="4">
    <source>
        <dbReference type="ARBA" id="ARBA00012551"/>
    </source>
</evidence>
<accession>A0A0A8L280</accession>
<keyword evidence="15" id="KW-0234">DNA repair</keyword>
<evidence type="ECO:0000256" key="8">
    <source>
        <dbReference type="ARBA" id="ARBA00022763"/>
    </source>
</evidence>
<comment type="similarity">
    <text evidence="3">Belongs to the ku70 family.</text>
</comment>
<evidence type="ECO:0000256" key="11">
    <source>
        <dbReference type="ARBA" id="ARBA00022840"/>
    </source>
</evidence>
<dbReference type="SUPFAM" id="SSF100939">
    <property type="entry name" value="SPOC domain-like"/>
    <property type="match status" value="1"/>
</dbReference>
<protein>
    <recommendedName>
        <fullName evidence="5">ATP-dependent DNA helicase II subunit 1</fullName>
        <ecNumber evidence="4">3.6.4.12</ecNumber>
    </recommendedName>
    <alternativeName>
        <fullName evidence="17">ATP-dependent DNA helicase II subunit Ku70</fullName>
    </alternativeName>
</protein>
<dbReference type="GO" id="GO:0003690">
    <property type="term" value="F:double-stranded DNA binding"/>
    <property type="evidence" value="ECO:0007669"/>
    <property type="project" value="TreeGrafter"/>
</dbReference>
<dbReference type="InterPro" id="IPR005161">
    <property type="entry name" value="Ku_N"/>
</dbReference>
<dbReference type="InterPro" id="IPR005160">
    <property type="entry name" value="Ku_C"/>
</dbReference>
<keyword evidence="16" id="KW-0539">Nucleus</keyword>
<dbReference type="Proteomes" id="UP000031516">
    <property type="component" value="Unassembled WGS sequence"/>
</dbReference>
<evidence type="ECO:0000256" key="13">
    <source>
        <dbReference type="ARBA" id="ARBA00023125"/>
    </source>
</evidence>
<dbReference type="Pfam" id="PF03730">
    <property type="entry name" value="Ku_C"/>
    <property type="match status" value="1"/>
</dbReference>
<dbReference type="PANTHER" id="PTHR12604:SF2">
    <property type="entry name" value="X-RAY REPAIR CROSS-COMPLEMENTING PROTEIN 6"/>
    <property type="match status" value="1"/>
</dbReference>
<dbReference type="OrthoDB" id="3249161at2759"/>
<keyword evidence="7" id="KW-0547">Nucleotide-binding</keyword>
<evidence type="ECO:0000256" key="7">
    <source>
        <dbReference type="ARBA" id="ARBA00022741"/>
    </source>
</evidence>
<evidence type="ECO:0000256" key="17">
    <source>
        <dbReference type="ARBA" id="ARBA00031811"/>
    </source>
</evidence>
<dbReference type="CDD" id="cd00788">
    <property type="entry name" value="KU70"/>
    <property type="match status" value="1"/>
</dbReference>
<dbReference type="InterPro" id="IPR006165">
    <property type="entry name" value="Ku70"/>
</dbReference>
<keyword evidence="8" id="KW-0227">DNA damage</keyword>
<dbReference type="GO" id="GO:0000723">
    <property type="term" value="P:telomere maintenance"/>
    <property type="evidence" value="ECO:0007669"/>
    <property type="project" value="InterPro"/>
</dbReference>